<keyword evidence="1" id="KW-0597">Phosphoprotein</keyword>
<evidence type="ECO:0000313" key="5">
    <source>
        <dbReference type="EMBL" id="NHQ84573.1"/>
    </source>
</evidence>
<evidence type="ECO:0000313" key="6">
    <source>
        <dbReference type="Proteomes" id="UP000712570"/>
    </source>
</evidence>
<name>A0ABX0KWI7_9NEIS</name>
<dbReference type="Gene3D" id="1.10.3210.10">
    <property type="entry name" value="Hypothetical protein af1432"/>
    <property type="match status" value="1"/>
</dbReference>
<organism evidence="5 6">
    <name type="scientific">Iodobacter violaceini</name>
    <dbReference type="NCBI Taxonomy" id="3044271"/>
    <lineage>
        <taxon>Bacteria</taxon>
        <taxon>Pseudomonadati</taxon>
        <taxon>Pseudomonadota</taxon>
        <taxon>Betaproteobacteria</taxon>
        <taxon>Neisseriales</taxon>
        <taxon>Chitinibacteraceae</taxon>
        <taxon>Iodobacter</taxon>
    </lineage>
</organism>
<feature type="domain" description="HD-GYP" evidence="4">
    <location>
        <begin position="154"/>
        <end position="365"/>
    </location>
</feature>
<keyword evidence="2" id="KW-0175">Coiled coil</keyword>
<dbReference type="InterPro" id="IPR037522">
    <property type="entry name" value="HD_GYP_dom"/>
</dbReference>
<dbReference type="SMART" id="SM00448">
    <property type="entry name" value="REC"/>
    <property type="match status" value="1"/>
</dbReference>
<dbReference type="SMART" id="SM00471">
    <property type="entry name" value="HDc"/>
    <property type="match status" value="1"/>
</dbReference>
<dbReference type="Pfam" id="PF00072">
    <property type="entry name" value="Response_reg"/>
    <property type="match status" value="1"/>
</dbReference>
<dbReference type="PANTHER" id="PTHR45228:SF5">
    <property type="entry name" value="CYCLIC DI-GMP PHOSPHODIESTERASE VC_1348-RELATED"/>
    <property type="match status" value="1"/>
</dbReference>
<gene>
    <name evidence="5" type="ORF">HA050_00385</name>
</gene>
<dbReference type="Gene3D" id="3.40.50.2300">
    <property type="match status" value="1"/>
</dbReference>
<dbReference type="InterPro" id="IPR001789">
    <property type="entry name" value="Sig_transdc_resp-reg_receiver"/>
</dbReference>
<evidence type="ECO:0000256" key="1">
    <source>
        <dbReference type="PROSITE-ProRule" id="PRU00169"/>
    </source>
</evidence>
<dbReference type="PROSITE" id="PS50110">
    <property type="entry name" value="RESPONSE_REGULATORY"/>
    <property type="match status" value="1"/>
</dbReference>
<keyword evidence="6" id="KW-1185">Reference proteome</keyword>
<evidence type="ECO:0000259" key="3">
    <source>
        <dbReference type="PROSITE" id="PS50110"/>
    </source>
</evidence>
<feature type="modified residue" description="4-aspartylphosphate" evidence="1">
    <location>
        <position position="60"/>
    </location>
</feature>
<dbReference type="CDD" id="cd19920">
    <property type="entry name" value="REC_PA4781-like"/>
    <property type="match status" value="1"/>
</dbReference>
<dbReference type="SUPFAM" id="SSF109604">
    <property type="entry name" value="HD-domain/PDEase-like"/>
    <property type="match status" value="1"/>
</dbReference>
<dbReference type="Proteomes" id="UP000712570">
    <property type="component" value="Unassembled WGS sequence"/>
</dbReference>
<dbReference type="InterPro" id="IPR003607">
    <property type="entry name" value="HD/PDEase_dom"/>
</dbReference>
<dbReference type="SUPFAM" id="SSF52172">
    <property type="entry name" value="CheY-like"/>
    <property type="match status" value="1"/>
</dbReference>
<evidence type="ECO:0000259" key="4">
    <source>
        <dbReference type="PROSITE" id="PS51832"/>
    </source>
</evidence>
<feature type="domain" description="Response regulatory" evidence="3">
    <location>
        <begin position="11"/>
        <end position="127"/>
    </location>
</feature>
<accession>A0ABX0KWI7</accession>
<dbReference type="RefSeq" id="WP_166820669.1">
    <property type="nucleotide sequence ID" value="NZ_JAAOLX010000001.1"/>
</dbReference>
<proteinExistence type="predicted"/>
<evidence type="ECO:0000256" key="2">
    <source>
        <dbReference type="SAM" id="Coils"/>
    </source>
</evidence>
<dbReference type="InterPro" id="IPR011006">
    <property type="entry name" value="CheY-like_superfamily"/>
</dbReference>
<dbReference type="CDD" id="cd00077">
    <property type="entry name" value="HDc"/>
    <property type="match status" value="1"/>
</dbReference>
<comment type="caution">
    <text evidence="5">The sequence shown here is derived from an EMBL/GenBank/DDBJ whole genome shotgun (WGS) entry which is preliminary data.</text>
</comment>
<dbReference type="InterPro" id="IPR052020">
    <property type="entry name" value="Cyclic_di-GMP/3'3'-cGAMP_PDE"/>
</dbReference>
<feature type="coiled-coil region" evidence="2">
    <location>
        <begin position="129"/>
        <end position="160"/>
    </location>
</feature>
<protein>
    <submittedName>
        <fullName evidence="5">Two-component system response regulator</fullName>
    </submittedName>
</protein>
<reference evidence="5 6" key="1">
    <citation type="submission" date="2020-03" db="EMBL/GenBank/DDBJ databases">
        <title>Draft genome sequence of environmentally isolated violet-colored cultures.</title>
        <authorList>
            <person name="Wilson H.S."/>
        </authorList>
    </citation>
    <scope>NUCLEOTIDE SEQUENCE [LARGE SCALE GENOMIC DNA]</scope>
    <source>
        <strain evidence="5 6">HSC-16F04</strain>
    </source>
</reference>
<dbReference type="Pfam" id="PF13487">
    <property type="entry name" value="HD_5"/>
    <property type="match status" value="1"/>
</dbReference>
<dbReference type="PROSITE" id="PS51832">
    <property type="entry name" value="HD_GYP"/>
    <property type="match status" value="1"/>
</dbReference>
<dbReference type="PANTHER" id="PTHR45228">
    <property type="entry name" value="CYCLIC DI-GMP PHOSPHODIESTERASE TM_0186-RELATED"/>
    <property type="match status" value="1"/>
</dbReference>
<sequence length="373" mass="41905">MLDAEFNYRRTILLVDDTPANLAVLNDCLKDTYKLRIANNGEQALVLAERDPVPDLVLLDVMMPNMDGIEVCQRLKARSKTNDIPVIFLTAKTQEADEINGFNAGAVDYIHKPLNPAIVQARVKNHITIQDLKNSIRLYNQTLEERVEQRTQELLKIQDATILAMGVMAELRDEETGLHLKRTQEYLRCLAGAVAHHPRFIHQLDQESIAGMAKSAPLHDIGKVGVPDAILHKPAKLTDDEFTIMKNHPTYGRNIIREVERMLGEESVFLRYAREIAYGHQEKWDGSGYPQGAKGDEIPLSARLMAVADVYDALVSKRVYKEAFSHEKSVAIILEGKGKHFDPDLIDGFIRVAAQFQAIALQYADKAEDDLEG</sequence>
<dbReference type="EMBL" id="JAAOLX010000001">
    <property type="protein sequence ID" value="NHQ84573.1"/>
    <property type="molecule type" value="Genomic_DNA"/>
</dbReference>